<comment type="caution">
    <text evidence="1">The sequence shown here is derived from an EMBL/GenBank/DDBJ whole genome shotgun (WGS) entry which is preliminary data.</text>
</comment>
<evidence type="ECO:0008006" key="3">
    <source>
        <dbReference type="Google" id="ProtNLM"/>
    </source>
</evidence>
<dbReference type="Gene3D" id="3.40.50.2300">
    <property type="match status" value="1"/>
</dbReference>
<dbReference type="AlphaFoldDB" id="A0A136PMS6"/>
<evidence type="ECO:0000313" key="2">
    <source>
        <dbReference type="Proteomes" id="UP000070620"/>
    </source>
</evidence>
<keyword evidence="2" id="KW-1185">Reference proteome</keyword>
<protein>
    <recommendedName>
        <fullName evidence="3">BMP family ABC transporter substrate-binding protein</fullName>
    </recommendedName>
</protein>
<proteinExistence type="predicted"/>
<name>A0A136PMS6_9ACTN</name>
<gene>
    <name evidence="1" type="ORF">AWW66_22870</name>
</gene>
<sequence length="151" mass="15709">MVAVLVGWALWPQPDPEPRQRAYAAQTACLLTGAGGVADPVAQPVWAGMQEGSLATRVKVQYLEVDGAQTVANAETFLASLVQTRCDLILTVGEAPSGAVRATAARFPSARFVAFGPAEATSNVSVVDSSDPETVRRSARDLVTGLSPAVD</sequence>
<dbReference type="Proteomes" id="UP000070620">
    <property type="component" value="Unassembled WGS sequence"/>
</dbReference>
<reference evidence="1 2" key="1">
    <citation type="submission" date="2016-01" db="EMBL/GenBank/DDBJ databases">
        <title>Whole genome sequence and analysis of Micromonospora rosaria DSM 803, which can produce antibacterial substance rosamicin.</title>
        <authorList>
            <person name="Yang H."/>
            <person name="He X."/>
            <person name="Zhu D."/>
        </authorList>
    </citation>
    <scope>NUCLEOTIDE SEQUENCE [LARGE SCALE GENOMIC DNA]</scope>
    <source>
        <strain evidence="1 2">DSM 803</strain>
    </source>
</reference>
<dbReference type="EMBL" id="LRQV01000101">
    <property type="protein sequence ID" value="KXK59682.1"/>
    <property type="molecule type" value="Genomic_DNA"/>
</dbReference>
<evidence type="ECO:0000313" key="1">
    <source>
        <dbReference type="EMBL" id="KXK59682.1"/>
    </source>
</evidence>
<organism evidence="1 2">
    <name type="scientific">Micromonospora rosaria</name>
    <dbReference type="NCBI Taxonomy" id="47874"/>
    <lineage>
        <taxon>Bacteria</taxon>
        <taxon>Bacillati</taxon>
        <taxon>Actinomycetota</taxon>
        <taxon>Actinomycetes</taxon>
        <taxon>Micromonosporales</taxon>
        <taxon>Micromonosporaceae</taxon>
        <taxon>Micromonospora</taxon>
    </lineage>
</organism>
<accession>A0A136PMS6</accession>